<evidence type="ECO:0000313" key="1">
    <source>
        <dbReference type="EMBL" id="MBQ0910011.1"/>
    </source>
</evidence>
<dbReference type="Proteomes" id="UP000679008">
    <property type="component" value="Unassembled WGS sequence"/>
</dbReference>
<keyword evidence="2" id="KW-1185">Reference proteome</keyword>
<gene>
    <name evidence="1" type="ORF">KBJ98_14965</name>
</gene>
<dbReference type="SUPFAM" id="SSF160631">
    <property type="entry name" value="SMI1/KNR4-like"/>
    <property type="match status" value="1"/>
</dbReference>
<name>A0ABS5D7I7_9FLAO</name>
<dbReference type="InterPro" id="IPR037883">
    <property type="entry name" value="Knr4/Smi1-like_sf"/>
</dbReference>
<sequence length="191" mass="22649">MANNDFKINWQKGDLDEWFDFEELEIDKTNLSSLTKEFLKNGFPENPSPYLGFGLRSFDNKFYTISEYYTDYELSNGYQNYWIFGSDGSGNIICIDSNQNDRIVILDHEENFGIFQIMNKDIIELSKCLLEYKNFIEEIQNEFGEDGFIESKFTEVHLDKLKVNFIKINPNIFEESDFWDSEIDNLYCEIK</sequence>
<reference evidence="1 2" key="1">
    <citation type="submission" date="2021-04" db="EMBL/GenBank/DDBJ databases">
        <title>Description of novel Flavobacterium sp. F-328.</title>
        <authorList>
            <person name="Saticioglu I.B."/>
        </authorList>
    </citation>
    <scope>NUCLEOTIDE SEQUENCE [LARGE SCALE GENOMIC DNA]</scope>
    <source>
        <strain evidence="1 2">F-328</strain>
    </source>
</reference>
<evidence type="ECO:0000313" key="2">
    <source>
        <dbReference type="Proteomes" id="UP000679008"/>
    </source>
</evidence>
<dbReference type="RefSeq" id="WP_210791866.1">
    <property type="nucleotide sequence ID" value="NZ_JAGPXB010000024.1"/>
</dbReference>
<dbReference type="EMBL" id="JAGPXB010000024">
    <property type="protein sequence ID" value="MBQ0910011.1"/>
    <property type="molecule type" value="Genomic_DNA"/>
</dbReference>
<organism evidence="1 2">
    <name type="scientific">Flavobacterium erciyesense</name>
    <dbReference type="NCBI Taxonomy" id="2825842"/>
    <lineage>
        <taxon>Bacteria</taxon>
        <taxon>Pseudomonadati</taxon>
        <taxon>Bacteroidota</taxon>
        <taxon>Flavobacteriia</taxon>
        <taxon>Flavobacteriales</taxon>
        <taxon>Flavobacteriaceae</taxon>
        <taxon>Flavobacterium</taxon>
    </lineage>
</organism>
<comment type="caution">
    <text evidence="1">The sequence shown here is derived from an EMBL/GenBank/DDBJ whole genome shotgun (WGS) entry which is preliminary data.</text>
</comment>
<proteinExistence type="predicted"/>
<accession>A0ABS5D7I7</accession>
<protein>
    <submittedName>
        <fullName evidence="1">SUKH-4 family immunity protein</fullName>
    </submittedName>
</protein>